<evidence type="ECO:0000256" key="1">
    <source>
        <dbReference type="SAM" id="MobiDB-lite"/>
    </source>
</evidence>
<sequence length="239" mass="27547">MSNKRAIKVEESSRKKPNVTHGYRSLEPETRALLYDAQHIISALADDKTSNLIDHLLPQENPYITFEQWKTGSKWPLMLLDQPKAVDKYISQNLVEEEDDLDCVSSSVQILQDSRPLKRYSSDPFYAGSIKHTIHGDEDLSSELNILVDTIWRHQTKELNVGEMSGAHKHWIKLGMSEAIDKMMEKLYIMQYDIKPHVRRPLGWKTIMNLAGMCDLPQEVTDKAIQRLQSIYPNDDLDV</sequence>
<gene>
    <name evidence="2" type="ORF">K493DRAFT_310145</name>
</gene>
<evidence type="ECO:0000313" key="3">
    <source>
        <dbReference type="Proteomes" id="UP000193498"/>
    </source>
</evidence>
<evidence type="ECO:0000313" key="2">
    <source>
        <dbReference type="EMBL" id="ORY07601.1"/>
    </source>
</evidence>
<proteinExistence type="predicted"/>
<reference evidence="2 3" key="1">
    <citation type="submission" date="2016-07" db="EMBL/GenBank/DDBJ databases">
        <title>Pervasive Adenine N6-methylation of Active Genes in Fungi.</title>
        <authorList>
            <consortium name="DOE Joint Genome Institute"/>
            <person name="Mondo S.J."/>
            <person name="Dannebaum R.O."/>
            <person name="Kuo R.C."/>
            <person name="Labutti K."/>
            <person name="Haridas S."/>
            <person name="Kuo A."/>
            <person name="Salamov A."/>
            <person name="Ahrendt S.R."/>
            <person name="Lipzen A."/>
            <person name="Sullivan W."/>
            <person name="Andreopoulos W.B."/>
            <person name="Clum A."/>
            <person name="Lindquist E."/>
            <person name="Daum C."/>
            <person name="Ramamoorthy G.K."/>
            <person name="Gryganskyi A."/>
            <person name="Culley D."/>
            <person name="Magnuson J.K."/>
            <person name="James T.Y."/>
            <person name="O'Malley M.A."/>
            <person name="Stajich J.E."/>
            <person name="Spatafora J.W."/>
            <person name="Visel A."/>
            <person name="Grigoriev I.V."/>
        </authorList>
    </citation>
    <scope>NUCLEOTIDE SEQUENCE [LARGE SCALE GENOMIC DNA]</scope>
    <source>
        <strain evidence="2 3">CBS 931.73</strain>
    </source>
</reference>
<organism evidence="2 3">
    <name type="scientific">Basidiobolus meristosporus CBS 931.73</name>
    <dbReference type="NCBI Taxonomy" id="1314790"/>
    <lineage>
        <taxon>Eukaryota</taxon>
        <taxon>Fungi</taxon>
        <taxon>Fungi incertae sedis</taxon>
        <taxon>Zoopagomycota</taxon>
        <taxon>Entomophthoromycotina</taxon>
        <taxon>Basidiobolomycetes</taxon>
        <taxon>Basidiobolales</taxon>
        <taxon>Basidiobolaceae</taxon>
        <taxon>Basidiobolus</taxon>
    </lineage>
</organism>
<dbReference type="InParanoid" id="A0A1Y1ZBE3"/>
<name>A0A1Y1ZBE3_9FUNG</name>
<dbReference type="EMBL" id="MCFE01000007">
    <property type="protein sequence ID" value="ORY07601.1"/>
    <property type="molecule type" value="Genomic_DNA"/>
</dbReference>
<accession>A0A1Y1ZBE3</accession>
<protein>
    <submittedName>
        <fullName evidence="2">Uncharacterized protein</fullName>
    </submittedName>
</protein>
<dbReference type="AlphaFoldDB" id="A0A1Y1ZBE3"/>
<dbReference type="Proteomes" id="UP000193498">
    <property type="component" value="Unassembled WGS sequence"/>
</dbReference>
<comment type="caution">
    <text evidence="2">The sequence shown here is derived from an EMBL/GenBank/DDBJ whole genome shotgun (WGS) entry which is preliminary data.</text>
</comment>
<feature type="region of interest" description="Disordered" evidence="1">
    <location>
        <begin position="1"/>
        <end position="21"/>
    </location>
</feature>
<keyword evidence="3" id="KW-1185">Reference proteome</keyword>